<dbReference type="GO" id="GO:0005737">
    <property type="term" value="C:cytoplasm"/>
    <property type="evidence" value="ECO:0007669"/>
    <property type="project" value="TreeGrafter"/>
</dbReference>
<dbReference type="STRING" id="1513896.SAMN05660841_01744"/>
<dbReference type="Gene3D" id="3.30.930.10">
    <property type="entry name" value="Bira Bifunctional Protein, Domain 2"/>
    <property type="match status" value="1"/>
</dbReference>
<dbReference type="InterPro" id="IPR045864">
    <property type="entry name" value="aa-tRNA-synth_II/BPL/LPL"/>
</dbReference>
<dbReference type="OrthoDB" id="9807064at2"/>
<dbReference type="NCBIfam" id="TIGR00121">
    <property type="entry name" value="birA_ligase"/>
    <property type="match status" value="1"/>
</dbReference>
<reference evidence="4" key="1">
    <citation type="submission" date="2017-02" db="EMBL/GenBank/DDBJ databases">
        <authorList>
            <person name="Varghese N."/>
            <person name="Submissions S."/>
        </authorList>
    </citation>
    <scope>NUCLEOTIDE SEQUENCE [LARGE SCALE GENOMIC DNA]</scope>
    <source>
        <strain evidence="4">DSM 24091</strain>
    </source>
</reference>
<dbReference type="Pfam" id="PF03099">
    <property type="entry name" value="BPL_LplA_LipB"/>
    <property type="match status" value="1"/>
</dbReference>
<dbReference type="PANTHER" id="PTHR12835:SF5">
    <property type="entry name" value="BIOTIN--PROTEIN LIGASE"/>
    <property type="match status" value="1"/>
</dbReference>
<dbReference type="PROSITE" id="PS51733">
    <property type="entry name" value="BPL_LPL_CATALYTIC"/>
    <property type="match status" value="1"/>
</dbReference>
<dbReference type="EMBL" id="FUZF01000006">
    <property type="protein sequence ID" value="SKB66931.1"/>
    <property type="molecule type" value="Genomic_DNA"/>
</dbReference>
<evidence type="ECO:0000256" key="1">
    <source>
        <dbReference type="ARBA" id="ARBA00022598"/>
    </source>
</evidence>
<dbReference type="PANTHER" id="PTHR12835">
    <property type="entry name" value="BIOTIN PROTEIN LIGASE"/>
    <property type="match status" value="1"/>
</dbReference>
<dbReference type="InterPro" id="IPR004143">
    <property type="entry name" value="BPL_LPL_catalytic"/>
</dbReference>
<dbReference type="CDD" id="cd16442">
    <property type="entry name" value="BPL"/>
    <property type="match status" value="1"/>
</dbReference>
<keyword evidence="1 3" id="KW-0436">Ligase</keyword>
<evidence type="ECO:0000313" key="4">
    <source>
        <dbReference type="Proteomes" id="UP000190150"/>
    </source>
</evidence>
<dbReference type="GO" id="GO:0004077">
    <property type="term" value="F:biotin--[biotin carboxyl-carrier protein] ligase activity"/>
    <property type="evidence" value="ECO:0007669"/>
    <property type="project" value="InterPro"/>
</dbReference>
<accession>A0A1T5D5R0</accession>
<dbReference type="Proteomes" id="UP000190150">
    <property type="component" value="Unassembled WGS sequence"/>
</dbReference>
<dbReference type="InterPro" id="IPR004408">
    <property type="entry name" value="Biotin_CoA_COase_ligase"/>
</dbReference>
<sequence>MQNNTFFAHYQPLPVIVLEETPSTNDYSKQLLTNFKPQIDFTAIMAKHQTQGRGQRGTTWLTHPYCNMTASFIYSPHNLFITDQFLLTIHSSLAVYDVIKEFTSKEVYIKWPNDIMVERRKIAGILIENKVAGQYVKNVIAGIGINVYERNFPRDIANRSTSLVLENSEINLTILDLVKKIQHRLYYYQRIFSPENRAAHLELYNNRLFLKGIIADFIVNGTSIQGQILGVESDGQLIVCHQQVTKKYDLKGITYQL</sequence>
<dbReference type="RefSeq" id="WP_079642704.1">
    <property type="nucleotide sequence ID" value="NZ_FUZF01000006.1"/>
</dbReference>
<evidence type="ECO:0000313" key="3">
    <source>
        <dbReference type="EMBL" id="SKB66931.1"/>
    </source>
</evidence>
<dbReference type="SUPFAM" id="SSF55681">
    <property type="entry name" value="Class II aaRS and biotin synthetases"/>
    <property type="match status" value="1"/>
</dbReference>
<name>A0A1T5D5R0_9SPHI</name>
<dbReference type="AlphaFoldDB" id="A0A1T5D5R0"/>
<feature type="domain" description="BPL/LPL catalytic" evidence="2">
    <location>
        <begin position="10"/>
        <end position="193"/>
    </location>
</feature>
<keyword evidence="4" id="KW-1185">Reference proteome</keyword>
<gene>
    <name evidence="3" type="ORF">SAMN05660841_01744</name>
</gene>
<proteinExistence type="predicted"/>
<protein>
    <submittedName>
        <fullName evidence="3">BirA family transcriptional regulator, biotin operon repressor / biotin-[acetyl-CoA-carboxylase] ligase</fullName>
    </submittedName>
</protein>
<evidence type="ECO:0000259" key="2">
    <source>
        <dbReference type="PROSITE" id="PS51733"/>
    </source>
</evidence>
<organism evidence="3 4">
    <name type="scientific">Sphingobacterium nematocida</name>
    <dbReference type="NCBI Taxonomy" id="1513896"/>
    <lineage>
        <taxon>Bacteria</taxon>
        <taxon>Pseudomonadati</taxon>
        <taxon>Bacteroidota</taxon>
        <taxon>Sphingobacteriia</taxon>
        <taxon>Sphingobacteriales</taxon>
        <taxon>Sphingobacteriaceae</taxon>
        <taxon>Sphingobacterium</taxon>
    </lineage>
</organism>